<proteinExistence type="predicted"/>
<protein>
    <submittedName>
        <fullName evidence="2">Uncharacterized protein</fullName>
    </submittedName>
</protein>
<reference evidence="2" key="1">
    <citation type="submission" date="2010-02" db="EMBL/GenBank/DDBJ databases">
        <title>Complete sequence of Aciduliprofundum boonei T469.</title>
        <authorList>
            <consortium name="US DOE Joint Genome Institute"/>
            <person name="Lucas S."/>
            <person name="Copeland A."/>
            <person name="Lapidus A."/>
            <person name="Cheng J.-F."/>
            <person name="Bruce D."/>
            <person name="Goodwin L."/>
            <person name="Pitluck S."/>
            <person name="Saunders E."/>
            <person name="Detter J.C."/>
            <person name="Han C."/>
            <person name="Tapia R."/>
            <person name="Land M."/>
            <person name="Hauser L."/>
            <person name="Kyrpides N."/>
            <person name="Mikhailova N."/>
            <person name="Flores G."/>
            <person name="Reysenbach A.-L."/>
            <person name="Woyke T."/>
        </authorList>
    </citation>
    <scope>NUCLEOTIDE SEQUENCE</scope>
    <source>
        <strain evidence="2">T469</strain>
    </source>
</reference>
<dbReference type="EMBL" id="CP001941">
    <property type="protein sequence ID" value="ADD07817.1"/>
    <property type="molecule type" value="Genomic_DNA"/>
</dbReference>
<gene>
    <name evidence="2" type="ordered locus">Aboo_0005</name>
</gene>
<evidence type="ECO:0000313" key="3">
    <source>
        <dbReference type="Proteomes" id="UP000001400"/>
    </source>
</evidence>
<dbReference type="HOGENOM" id="CLU_926223_0_0_2"/>
<evidence type="ECO:0000256" key="1">
    <source>
        <dbReference type="SAM" id="Phobius"/>
    </source>
</evidence>
<accession>D3TB82</accession>
<organism evidence="2 3">
    <name type="scientific">Aciduliprofundum boonei (strain DSM 19572 / T469)</name>
    <dbReference type="NCBI Taxonomy" id="439481"/>
    <lineage>
        <taxon>Archaea</taxon>
        <taxon>Methanobacteriati</taxon>
        <taxon>Thermoplasmatota</taxon>
        <taxon>DHVE2 group</taxon>
        <taxon>Candidatus Aciduliprofundum</taxon>
    </lineage>
</organism>
<name>D3TB82_ACIB4</name>
<evidence type="ECO:0000313" key="2">
    <source>
        <dbReference type="EMBL" id="ADD07817.1"/>
    </source>
</evidence>
<dbReference type="GeneID" id="8826938"/>
<dbReference type="OrthoDB" id="117273at2157"/>
<keyword evidence="3" id="KW-1185">Reference proteome</keyword>
<feature type="transmembrane region" description="Helical" evidence="1">
    <location>
        <begin position="12"/>
        <end position="33"/>
    </location>
</feature>
<dbReference type="KEGG" id="abi:Aboo_0005"/>
<dbReference type="AlphaFoldDB" id="D3TB82"/>
<keyword evidence="1" id="KW-1133">Transmembrane helix</keyword>
<dbReference type="Proteomes" id="UP000001400">
    <property type="component" value="Chromosome"/>
</dbReference>
<keyword evidence="1" id="KW-0472">Membrane</keyword>
<dbReference type="RefSeq" id="WP_012997015.1">
    <property type="nucleotide sequence ID" value="NC_013926.1"/>
</dbReference>
<keyword evidence="1" id="KW-0812">Transmembrane</keyword>
<sequence>MRRIRRKEEGIASTVGTIFALMIFTSLLSMFMVQVVPVQIKENEAEHDMEVLSQLSQLRSVIDILTLTKNTNYTAYVPIKLGAPGVPVVASPTYGQLSVYPAGLNSTYNMTVSFVDNYSNYVSLHSQGSIQFTAPNRYYVPETFSYENGAIIRYNFYAKNAIMPIKPNMKFQNVSGHVNVSMTMENIYGPPVTVTGVETRSLGVTLQGVYTQTYFLGGKELNLTINDTYYYGLMPLNFTKYWIQEISNMLNESGILYTDNPSSLQNPNYPYYTISGNKIQLYNVWNVVVRMVYIEVEVSS</sequence>